<name>A0A8X8YZ14_SALSN</name>
<sequence length="120" mass="13552">MTIGVYSKHMVSEFCWWFARLNDYAGSRLNVIKCVLLSELKDLVAMHIIRLRLDGFRLVMIRVSITLIATGLNVEKKANLVGQADSNTHLPSSFLEGGVVGMPEFLRIEEERKVKLSKST</sequence>
<keyword evidence="2" id="KW-1185">Reference proteome</keyword>
<reference evidence="1" key="2">
    <citation type="submission" date="2020-08" db="EMBL/GenBank/DDBJ databases">
        <title>Plant Genome Project.</title>
        <authorList>
            <person name="Zhang R.-G."/>
        </authorList>
    </citation>
    <scope>NUCLEOTIDE SEQUENCE</scope>
    <source>
        <strain evidence="1">Huo1</strain>
        <tissue evidence="1">Leaf</tissue>
    </source>
</reference>
<dbReference type="AlphaFoldDB" id="A0A8X8YZ14"/>
<protein>
    <submittedName>
        <fullName evidence="1">Uncharacterized protein</fullName>
    </submittedName>
</protein>
<gene>
    <name evidence="1" type="ORF">SASPL_155093</name>
</gene>
<organism evidence="1">
    <name type="scientific">Salvia splendens</name>
    <name type="common">Scarlet sage</name>
    <dbReference type="NCBI Taxonomy" id="180675"/>
    <lineage>
        <taxon>Eukaryota</taxon>
        <taxon>Viridiplantae</taxon>
        <taxon>Streptophyta</taxon>
        <taxon>Embryophyta</taxon>
        <taxon>Tracheophyta</taxon>
        <taxon>Spermatophyta</taxon>
        <taxon>Magnoliopsida</taxon>
        <taxon>eudicotyledons</taxon>
        <taxon>Gunneridae</taxon>
        <taxon>Pentapetalae</taxon>
        <taxon>asterids</taxon>
        <taxon>lamiids</taxon>
        <taxon>Lamiales</taxon>
        <taxon>Lamiaceae</taxon>
        <taxon>Nepetoideae</taxon>
        <taxon>Mentheae</taxon>
        <taxon>Salviinae</taxon>
        <taxon>Salvia</taxon>
        <taxon>Salvia subgen. Calosphace</taxon>
        <taxon>core Calosphace</taxon>
    </lineage>
</organism>
<reference evidence="1" key="1">
    <citation type="submission" date="2018-01" db="EMBL/GenBank/DDBJ databases">
        <authorList>
            <person name="Mao J.F."/>
        </authorList>
    </citation>
    <scope>NUCLEOTIDE SEQUENCE</scope>
    <source>
        <strain evidence="1">Huo1</strain>
        <tissue evidence="1">Leaf</tissue>
    </source>
</reference>
<evidence type="ECO:0000313" key="1">
    <source>
        <dbReference type="EMBL" id="KAG6386202.1"/>
    </source>
</evidence>
<accession>A0A8X8YZ14</accession>
<evidence type="ECO:0000313" key="2">
    <source>
        <dbReference type="Proteomes" id="UP000298416"/>
    </source>
</evidence>
<comment type="caution">
    <text evidence="1">The sequence shown here is derived from an EMBL/GenBank/DDBJ whole genome shotgun (WGS) entry which is preliminary data.</text>
</comment>
<proteinExistence type="predicted"/>
<dbReference type="EMBL" id="PNBA02000022">
    <property type="protein sequence ID" value="KAG6386202.1"/>
    <property type="molecule type" value="Genomic_DNA"/>
</dbReference>
<dbReference type="Proteomes" id="UP000298416">
    <property type="component" value="Unassembled WGS sequence"/>
</dbReference>